<evidence type="ECO:0000313" key="2">
    <source>
        <dbReference type="EMBL" id="KAA6368410.1"/>
    </source>
</evidence>
<feature type="region of interest" description="Disordered" evidence="1">
    <location>
        <begin position="169"/>
        <end position="189"/>
    </location>
</feature>
<proteinExistence type="predicted"/>
<gene>
    <name evidence="2" type="ORF">EZS28_036063</name>
</gene>
<accession>A0A5J4UE25</accession>
<name>A0A5J4UE25_9EUKA</name>
<dbReference type="Proteomes" id="UP000324800">
    <property type="component" value="Unassembled WGS sequence"/>
</dbReference>
<evidence type="ECO:0000256" key="1">
    <source>
        <dbReference type="SAM" id="MobiDB-lite"/>
    </source>
</evidence>
<comment type="caution">
    <text evidence="2">The sequence shown here is derived from an EMBL/GenBank/DDBJ whole genome shotgun (WGS) entry which is preliminary data.</text>
</comment>
<protein>
    <submittedName>
        <fullName evidence="2">Uncharacterized protein</fullName>
    </submittedName>
</protein>
<organism evidence="2 3">
    <name type="scientific">Streblomastix strix</name>
    <dbReference type="NCBI Taxonomy" id="222440"/>
    <lineage>
        <taxon>Eukaryota</taxon>
        <taxon>Metamonada</taxon>
        <taxon>Preaxostyla</taxon>
        <taxon>Oxymonadida</taxon>
        <taxon>Streblomastigidae</taxon>
        <taxon>Streblomastix</taxon>
    </lineage>
</organism>
<dbReference type="EMBL" id="SNRW01017382">
    <property type="protein sequence ID" value="KAA6368410.1"/>
    <property type="molecule type" value="Genomic_DNA"/>
</dbReference>
<feature type="non-terminal residue" evidence="2">
    <location>
        <position position="189"/>
    </location>
</feature>
<dbReference type="AlphaFoldDB" id="A0A5J4UE25"/>
<evidence type="ECO:0000313" key="3">
    <source>
        <dbReference type="Proteomes" id="UP000324800"/>
    </source>
</evidence>
<sequence length="189" mass="21707">MEKDEINSDQLQTPKPKIQLNITKDQFQHILQNASQFEEFLDPGLVPSFSAIFCYEFKFADWNRQNDYKLSTSKFKTATKRCSDPTVIRTEELLSIAAELQGLLALDLAIMYSAILMISTDTLKFFEGKDDVVVIEDFSGGEISDFLTYFHDPILTDLGKQSLTQKISQPVDNETDYGNRKQMKRNREL</sequence>
<reference evidence="2 3" key="1">
    <citation type="submission" date="2019-03" db="EMBL/GenBank/DDBJ databases">
        <title>Single cell metagenomics reveals metabolic interactions within the superorganism composed of flagellate Streblomastix strix and complex community of Bacteroidetes bacteria on its surface.</title>
        <authorList>
            <person name="Treitli S.C."/>
            <person name="Kolisko M."/>
            <person name="Husnik F."/>
            <person name="Keeling P."/>
            <person name="Hampl V."/>
        </authorList>
    </citation>
    <scope>NUCLEOTIDE SEQUENCE [LARGE SCALE GENOMIC DNA]</scope>
    <source>
        <strain evidence="2">ST1C</strain>
    </source>
</reference>